<keyword evidence="10" id="KW-1185">Reference proteome</keyword>
<dbReference type="PaxDb" id="3708-A0A078H0K8"/>
<reference evidence="8" key="3">
    <citation type="submission" date="2021-01" db="EMBL/GenBank/DDBJ databases">
        <authorList>
            <consortium name="Genoscope - CEA"/>
            <person name="William W."/>
        </authorList>
    </citation>
    <scope>NUCLEOTIDE SEQUENCE</scope>
</reference>
<dbReference type="PANTHER" id="PTHR33059:SF102">
    <property type="entry name" value="PROTEIN INCREASED RESISTANCE TO MYZUS PERSICAE 1"/>
    <property type="match status" value="1"/>
</dbReference>
<comment type="similarity">
    <text evidence="2">Belongs to the FLZ family.</text>
</comment>
<reference evidence="9 10" key="1">
    <citation type="journal article" date="2014" name="Science">
        <title>Plant genetics. Early allopolyploid evolution in the post-Neolithic Brassica napus oilseed genome.</title>
        <authorList>
            <person name="Chalhoub B."/>
            <person name="Denoeud F."/>
            <person name="Liu S."/>
            <person name="Parkin I.A."/>
            <person name="Tang H."/>
            <person name="Wang X."/>
            <person name="Chiquet J."/>
            <person name="Belcram H."/>
            <person name="Tong C."/>
            <person name="Samans B."/>
            <person name="Correa M."/>
            <person name="Da Silva C."/>
            <person name="Just J."/>
            <person name="Falentin C."/>
            <person name="Koh C.S."/>
            <person name="Le Clainche I."/>
            <person name="Bernard M."/>
            <person name="Bento P."/>
            <person name="Noel B."/>
            <person name="Labadie K."/>
            <person name="Alberti A."/>
            <person name="Charles M."/>
            <person name="Arnaud D."/>
            <person name="Guo H."/>
            <person name="Daviaud C."/>
            <person name="Alamery S."/>
            <person name="Jabbari K."/>
            <person name="Zhao M."/>
            <person name="Edger P.P."/>
            <person name="Chelaifa H."/>
            <person name="Tack D."/>
            <person name="Lassalle G."/>
            <person name="Mestiri I."/>
            <person name="Schnel N."/>
            <person name="Le Paslier M.C."/>
            <person name="Fan G."/>
            <person name="Renault V."/>
            <person name="Bayer P.E."/>
            <person name="Golicz A.A."/>
            <person name="Manoli S."/>
            <person name="Lee T.H."/>
            <person name="Thi V.H."/>
            <person name="Chalabi S."/>
            <person name="Hu Q."/>
            <person name="Fan C."/>
            <person name="Tollenaere R."/>
            <person name="Lu Y."/>
            <person name="Battail C."/>
            <person name="Shen J."/>
            <person name="Sidebottom C.H."/>
            <person name="Wang X."/>
            <person name="Canaguier A."/>
            <person name="Chauveau A."/>
            <person name="Berard A."/>
            <person name="Deniot G."/>
            <person name="Guan M."/>
            <person name="Liu Z."/>
            <person name="Sun F."/>
            <person name="Lim Y.P."/>
            <person name="Lyons E."/>
            <person name="Town C.D."/>
            <person name="Bancroft I."/>
            <person name="Wang X."/>
            <person name="Meng J."/>
            <person name="Ma J."/>
            <person name="Pires J.C."/>
            <person name="King G.J."/>
            <person name="Brunel D."/>
            <person name="Delourme R."/>
            <person name="Renard M."/>
            <person name="Aury J.M."/>
            <person name="Adams K.L."/>
            <person name="Batley J."/>
            <person name="Snowdon R.J."/>
            <person name="Tost J."/>
            <person name="Edwards D."/>
            <person name="Zhou Y."/>
            <person name="Hua W."/>
            <person name="Sharpe A.G."/>
            <person name="Paterson A.H."/>
            <person name="Guan C."/>
            <person name="Wincker P."/>
        </authorList>
    </citation>
    <scope>NUCLEOTIDE SEQUENCE [LARGE SCALE GENOMIC DNA]</scope>
    <source>
        <strain evidence="10">cv. Darmor-bzh</strain>
    </source>
</reference>
<dbReference type="PANTHER" id="PTHR33059">
    <property type="entry name" value="FCS-LIKE ZINC FINGER 5"/>
    <property type="match status" value="1"/>
</dbReference>
<evidence type="ECO:0000256" key="3">
    <source>
        <dbReference type="ARBA" id="ARBA00022490"/>
    </source>
</evidence>
<dbReference type="STRING" id="3708.A0A078H0K8"/>
<evidence type="ECO:0000256" key="4">
    <source>
        <dbReference type="ARBA" id="ARBA00022723"/>
    </source>
</evidence>
<evidence type="ECO:0000313" key="8">
    <source>
        <dbReference type="EMBL" id="CAF2145343.1"/>
    </source>
</evidence>
<evidence type="ECO:0000256" key="1">
    <source>
        <dbReference type="ARBA" id="ARBA00004496"/>
    </source>
</evidence>
<comment type="subcellular location">
    <subcellularLocation>
        <location evidence="1">Cytoplasm</location>
    </subcellularLocation>
</comment>
<keyword evidence="4" id="KW-0479">Metal-binding</keyword>
<dbReference type="Proteomes" id="UP001295469">
    <property type="component" value="Chromosome A02"/>
</dbReference>
<dbReference type="GO" id="GO:0008270">
    <property type="term" value="F:zinc ion binding"/>
    <property type="evidence" value="ECO:0007669"/>
    <property type="project" value="UniProtKB-KW"/>
</dbReference>
<dbReference type="GO" id="GO:0005737">
    <property type="term" value="C:cytoplasm"/>
    <property type="evidence" value="ECO:0007669"/>
    <property type="project" value="UniProtKB-SubCell"/>
</dbReference>
<sequence length="115" mass="13431">MVLGKRHGSLIKRTTSTLMITDDIATIYDHASQPSDHLTMHQHHHNPTVMMATNNDDDFLRTCSLCNRNLCHRRDIYMYRGDNAFCSLECREKQIKLDERKVKNGVRAFKKTVRI</sequence>
<evidence type="ECO:0000259" key="7">
    <source>
        <dbReference type="PROSITE" id="PS51795"/>
    </source>
</evidence>
<dbReference type="EMBL" id="LK032270">
    <property type="protein sequence ID" value="CDY31291.1"/>
    <property type="molecule type" value="Genomic_DNA"/>
</dbReference>
<dbReference type="AlphaFoldDB" id="A0A078H0K8"/>
<gene>
    <name evidence="9" type="primary">BnaA02g34500D</name>
    <name evidence="8" type="ORF">DARMORV10_A02P43640.1</name>
    <name evidence="9" type="ORF">GSBRNA2T00047456001</name>
</gene>
<protein>
    <submittedName>
        <fullName evidence="8">(rape) hypothetical protein</fullName>
    </submittedName>
    <submittedName>
        <fullName evidence="9">BnaA02g34500D protein</fullName>
    </submittedName>
</protein>
<feature type="zinc finger region" description="FLZ-type" evidence="6">
    <location>
        <begin position="58"/>
        <end position="102"/>
    </location>
</feature>
<keyword evidence="5" id="KW-0863">Zinc-finger</keyword>
<proteinExistence type="inferred from homology"/>
<evidence type="ECO:0000256" key="5">
    <source>
        <dbReference type="ARBA" id="ARBA00022771"/>
    </source>
</evidence>
<accession>A0A078H0K8</accession>
<dbReference type="EMBL" id="HG994356">
    <property type="protein sequence ID" value="CAF2145343.1"/>
    <property type="molecule type" value="Genomic_DNA"/>
</dbReference>
<feature type="domain" description="FLZ-type" evidence="7">
    <location>
        <begin position="58"/>
        <end position="102"/>
    </location>
</feature>
<evidence type="ECO:0000313" key="9">
    <source>
        <dbReference type="EMBL" id="CDY31291.1"/>
    </source>
</evidence>
<keyword evidence="3" id="KW-0963">Cytoplasm</keyword>
<evidence type="ECO:0000256" key="2">
    <source>
        <dbReference type="ARBA" id="ARBA00009374"/>
    </source>
</evidence>
<evidence type="ECO:0000313" key="10">
    <source>
        <dbReference type="Proteomes" id="UP000028999"/>
    </source>
</evidence>
<dbReference type="Pfam" id="PF04570">
    <property type="entry name" value="zf-FLZ"/>
    <property type="match status" value="1"/>
</dbReference>
<reference evidence="9" key="2">
    <citation type="submission" date="2014-06" db="EMBL/GenBank/DDBJ databases">
        <authorList>
            <person name="Genoscope - CEA"/>
        </authorList>
    </citation>
    <scope>NUCLEOTIDE SEQUENCE</scope>
</reference>
<dbReference type="Proteomes" id="UP000028999">
    <property type="component" value="Unassembled WGS sequence"/>
</dbReference>
<dbReference type="InterPro" id="IPR007650">
    <property type="entry name" value="Zf-FLZ_dom"/>
</dbReference>
<keyword evidence="5" id="KW-0862">Zinc</keyword>
<name>A0A078H0K8_BRANA</name>
<organism evidence="9 10">
    <name type="scientific">Brassica napus</name>
    <name type="common">Rape</name>
    <dbReference type="NCBI Taxonomy" id="3708"/>
    <lineage>
        <taxon>Eukaryota</taxon>
        <taxon>Viridiplantae</taxon>
        <taxon>Streptophyta</taxon>
        <taxon>Embryophyta</taxon>
        <taxon>Tracheophyta</taxon>
        <taxon>Spermatophyta</taxon>
        <taxon>Magnoliopsida</taxon>
        <taxon>eudicotyledons</taxon>
        <taxon>Gunneridae</taxon>
        <taxon>Pentapetalae</taxon>
        <taxon>rosids</taxon>
        <taxon>malvids</taxon>
        <taxon>Brassicales</taxon>
        <taxon>Brassicaceae</taxon>
        <taxon>Brassiceae</taxon>
        <taxon>Brassica</taxon>
    </lineage>
</organism>
<evidence type="ECO:0000256" key="6">
    <source>
        <dbReference type="PROSITE-ProRule" id="PRU01131"/>
    </source>
</evidence>
<dbReference type="PROSITE" id="PS51795">
    <property type="entry name" value="ZF_FLZ"/>
    <property type="match status" value="1"/>
</dbReference>
<dbReference type="Gramene" id="CDY31291">
    <property type="protein sequence ID" value="CDY31291"/>
    <property type="gene ID" value="GSBRNA2T00047456001"/>
</dbReference>